<dbReference type="Proteomes" id="UP000323337">
    <property type="component" value="Unassembled WGS sequence"/>
</dbReference>
<comment type="caution">
    <text evidence="3">The sequence shown here is derived from an EMBL/GenBank/DDBJ whole genome shotgun (WGS) entry which is preliminary data.</text>
</comment>
<dbReference type="CDD" id="cd00840">
    <property type="entry name" value="MPP_Mre11_N"/>
    <property type="match status" value="1"/>
</dbReference>
<dbReference type="SUPFAM" id="SSF56300">
    <property type="entry name" value="Metallo-dependent phosphatases"/>
    <property type="match status" value="1"/>
</dbReference>
<organism evidence="3 4">
    <name type="scientific">Flexistipes sinusarabici</name>
    <dbReference type="NCBI Taxonomy" id="2352"/>
    <lineage>
        <taxon>Bacteria</taxon>
        <taxon>Pseudomonadati</taxon>
        <taxon>Deferribacterota</taxon>
        <taxon>Deferribacteres</taxon>
        <taxon>Deferribacterales</taxon>
        <taxon>Flexistipitaceae</taxon>
        <taxon>Flexistipes</taxon>
    </lineage>
</organism>
<feature type="domain" description="Calcineurin-like phosphoesterase" evidence="2">
    <location>
        <begin position="4"/>
        <end position="191"/>
    </location>
</feature>
<keyword evidence="3" id="KW-0269">Exonuclease</keyword>
<protein>
    <submittedName>
        <fullName evidence="3">DNA repair exonuclease</fullName>
    </submittedName>
</protein>
<dbReference type="GO" id="GO:0004527">
    <property type="term" value="F:exonuclease activity"/>
    <property type="evidence" value="ECO:0007669"/>
    <property type="project" value="UniProtKB-KW"/>
</dbReference>
<dbReference type="Pfam" id="PF00149">
    <property type="entry name" value="Metallophos"/>
    <property type="match status" value="1"/>
</dbReference>
<proteinExistence type="predicted"/>
<gene>
    <name evidence="3" type="ORF">FXF49_08960</name>
</gene>
<evidence type="ECO:0000313" key="4">
    <source>
        <dbReference type="Proteomes" id="UP000323337"/>
    </source>
</evidence>
<dbReference type="InterPro" id="IPR041796">
    <property type="entry name" value="Mre11_N"/>
</dbReference>
<accession>A0A5D0MIX3</accession>
<reference evidence="3 4" key="1">
    <citation type="submission" date="2019-08" db="EMBL/GenBank/DDBJ databases">
        <title>Genomic characterization of a novel candidate phylum (ARYD3) from a high temperature, high salinity tertiary oil reservoir in north central Oklahoma, USA.</title>
        <authorList>
            <person name="Youssef N.H."/>
            <person name="Yadav A."/>
            <person name="Elshahed M.S."/>
        </authorList>
    </citation>
    <scope>NUCLEOTIDE SEQUENCE [LARGE SCALE GENOMIC DNA]</scope>
    <source>
        <strain evidence="3">ARYD1</strain>
    </source>
</reference>
<keyword evidence="3" id="KW-0540">Nuclease</keyword>
<keyword evidence="1" id="KW-0378">Hydrolase</keyword>
<dbReference type="InterPro" id="IPR050535">
    <property type="entry name" value="DNA_Repair-Maintenance_Comp"/>
</dbReference>
<dbReference type="PANTHER" id="PTHR30337">
    <property type="entry name" value="COMPONENT OF ATP-DEPENDENT DSDNA EXONUCLEASE"/>
    <property type="match status" value="1"/>
</dbReference>
<evidence type="ECO:0000313" key="3">
    <source>
        <dbReference type="EMBL" id="TYB32926.1"/>
    </source>
</evidence>
<dbReference type="RefSeq" id="WP_303701566.1">
    <property type="nucleotide sequence ID" value="NZ_VSIV01000233.1"/>
</dbReference>
<sequence length="392" mass="45386">MPLSFIHTADLHLGRGLDHFPDNSLEIYEHLLKTIENTATRNVVDFILFAGDTFNSLDVDISIKKKFLDLIKNLGKHNIEIFYACGNHDFFQSKFYKPFLNEKNFHIFPEYWQSYERDEAVIHGYSFNKAAFKKKMLHDYSPEVTGKTNIFCFHTNISEVSSQHENYAPSSLQEFEKFPLNSYFGLGHIHQHNLIREGKHTIVYPGSPLPTRIIETGEKGFYLVKQNSNKTFEKNFIKSGAEIAELTLDISGVEDFFEIDEMIKESMDNYTDKNNSDSIIPEYLSFKVRLSGNLSPELKKELVKNISENYFEKEVEGAYVWDNTRSNISPKLIAEEKGLFEAMVKTYYNMNMDEVALDNNITDLLEHSDNFNFDKAKNDALLILYSMLKGDK</sequence>
<dbReference type="EMBL" id="VSIV01000233">
    <property type="protein sequence ID" value="TYB32926.1"/>
    <property type="molecule type" value="Genomic_DNA"/>
</dbReference>
<dbReference type="AlphaFoldDB" id="A0A5D0MIX3"/>
<evidence type="ECO:0000256" key="1">
    <source>
        <dbReference type="ARBA" id="ARBA00022801"/>
    </source>
</evidence>
<dbReference type="InterPro" id="IPR004843">
    <property type="entry name" value="Calcineurin-like_PHP"/>
</dbReference>
<name>A0A5D0MIX3_FLESI</name>
<evidence type="ECO:0000259" key="2">
    <source>
        <dbReference type="Pfam" id="PF00149"/>
    </source>
</evidence>
<dbReference type="InterPro" id="IPR029052">
    <property type="entry name" value="Metallo-depent_PP-like"/>
</dbReference>
<dbReference type="Gene3D" id="3.60.21.10">
    <property type="match status" value="1"/>
</dbReference>